<dbReference type="SUPFAM" id="SSF53756">
    <property type="entry name" value="UDP-Glycosyltransferase/glycogen phosphorylase"/>
    <property type="match status" value="1"/>
</dbReference>
<dbReference type="CDD" id="cd03809">
    <property type="entry name" value="GT4_MtfB-like"/>
    <property type="match status" value="1"/>
</dbReference>
<evidence type="ECO:0000313" key="3">
    <source>
        <dbReference type="EMBL" id="OGM53827.1"/>
    </source>
</evidence>
<organism evidence="3 4">
    <name type="scientific">Candidatus Woesebacteria bacterium RIFCSPHIGHO2_12_FULL_41_24</name>
    <dbReference type="NCBI Taxonomy" id="1802510"/>
    <lineage>
        <taxon>Bacteria</taxon>
        <taxon>Candidatus Woeseibacteriota</taxon>
    </lineage>
</organism>
<dbReference type="GO" id="GO:0016757">
    <property type="term" value="F:glycosyltransferase activity"/>
    <property type="evidence" value="ECO:0007669"/>
    <property type="project" value="InterPro"/>
</dbReference>
<dbReference type="EMBL" id="MGGW01000020">
    <property type="protein sequence ID" value="OGM53827.1"/>
    <property type="molecule type" value="Genomic_DNA"/>
</dbReference>
<proteinExistence type="predicted"/>
<dbReference type="Gene3D" id="3.40.50.2000">
    <property type="entry name" value="Glycogen Phosphorylase B"/>
    <property type="match status" value="2"/>
</dbReference>
<reference evidence="3 4" key="1">
    <citation type="journal article" date="2016" name="Nat. Commun.">
        <title>Thousands of microbial genomes shed light on interconnected biogeochemical processes in an aquifer system.</title>
        <authorList>
            <person name="Anantharaman K."/>
            <person name="Brown C.T."/>
            <person name="Hug L.A."/>
            <person name="Sharon I."/>
            <person name="Castelle C.J."/>
            <person name="Probst A.J."/>
            <person name="Thomas B.C."/>
            <person name="Singh A."/>
            <person name="Wilkins M.J."/>
            <person name="Karaoz U."/>
            <person name="Brodie E.L."/>
            <person name="Williams K.H."/>
            <person name="Hubbard S.S."/>
            <person name="Banfield J.F."/>
        </authorList>
    </citation>
    <scope>NUCLEOTIDE SEQUENCE [LARGE SCALE GENOMIC DNA]</scope>
</reference>
<protein>
    <recommendedName>
        <fullName evidence="2">Glycosyl transferase family 1 domain-containing protein</fullName>
    </recommendedName>
</protein>
<dbReference type="Proteomes" id="UP000178603">
    <property type="component" value="Unassembled WGS sequence"/>
</dbReference>
<feature type="domain" description="Glycosyl transferase family 1" evidence="2">
    <location>
        <begin position="201"/>
        <end position="342"/>
    </location>
</feature>
<gene>
    <name evidence="3" type="ORF">A3E44_05415</name>
</gene>
<accession>A0A1F8APX2</accession>
<dbReference type="Pfam" id="PF00534">
    <property type="entry name" value="Glycos_transf_1"/>
    <property type="match status" value="1"/>
</dbReference>
<evidence type="ECO:0000259" key="2">
    <source>
        <dbReference type="Pfam" id="PF00534"/>
    </source>
</evidence>
<name>A0A1F8APX2_9BACT</name>
<dbReference type="InterPro" id="IPR001296">
    <property type="entry name" value="Glyco_trans_1"/>
</dbReference>
<dbReference type="PANTHER" id="PTHR46401:SF2">
    <property type="entry name" value="GLYCOSYLTRANSFERASE WBBK-RELATED"/>
    <property type="match status" value="1"/>
</dbReference>
<evidence type="ECO:0000256" key="1">
    <source>
        <dbReference type="ARBA" id="ARBA00022679"/>
    </source>
</evidence>
<comment type="caution">
    <text evidence="3">The sequence shown here is derived from an EMBL/GenBank/DDBJ whole genome shotgun (WGS) entry which is preliminary data.</text>
</comment>
<sequence length="378" mass="43041">MIIGIDGNEANVKERVGINVYAFEIIWGLYNLVKNSRKKCRLIVYLKSGARDDLPKEDKHISYKVLHGGKLWILTKLTPHLSFVRSERLDVFFTPSHYLPALVGVPLVFSVMDLGYLEFSGQFRKRDYWQLKIWTAISIYISKYIITISESTMNDIVRHYPKASNKVRVTLLAYDRYLYNTDISQKVVRRATKKYLIVGDYLLFMGTLKPSKNIEGLLDAWSQVIQEHKGIKLVIAGKKGWLFDEIFKKVEKLDIDGSVIFTDFVPEKDKRYLIKGAKALILPSFWEGFGLDPLYAMAVGTPVIVSKVASIPQVVGDAGIYFNPYDKNDIADSIKKLLSMSQLSYNKLVAKGLAQADKFSWLKTANETFKVLEAASQK</sequence>
<keyword evidence="1" id="KW-0808">Transferase</keyword>
<evidence type="ECO:0000313" key="4">
    <source>
        <dbReference type="Proteomes" id="UP000178603"/>
    </source>
</evidence>
<dbReference type="GO" id="GO:0009103">
    <property type="term" value="P:lipopolysaccharide biosynthetic process"/>
    <property type="evidence" value="ECO:0007669"/>
    <property type="project" value="TreeGrafter"/>
</dbReference>
<dbReference type="FunFam" id="3.40.50.2000:FF:000119">
    <property type="entry name" value="Glycosyl transferase group 1"/>
    <property type="match status" value="1"/>
</dbReference>
<dbReference type="AlphaFoldDB" id="A0A1F8APX2"/>
<dbReference type="PANTHER" id="PTHR46401">
    <property type="entry name" value="GLYCOSYLTRANSFERASE WBBK-RELATED"/>
    <property type="match status" value="1"/>
</dbReference>